<dbReference type="Pfam" id="PF13489">
    <property type="entry name" value="Methyltransf_23"/>
    <property type="match status" value="1"/>
</dbReference>
<dbReference type="InterPro" id="IPR029063">
    <property type="entry name" value="SAM-dependent_MTases_sf"/>
</dbReference>
<dbReference type="SUPFAM" id="SSF53335">
    <property type="entry name" value="S-adenosyl-L-methionine-dependent methyltransferases"/>
    <property type="match status" value="1"/>
</dbReference>
<evidence type="ECO:0000313" key="2">
    <source>
        <dbReference type="Proteomes" id="UP001347796"/>
    </source>
</evidence>
<dbReference type="Gene3D" id="3.40.50.150">
    <property type="entry name" value="Vaccinia Virus protein VP39"/>
    <property type="match status" value="1"/>
</dbReference>
<dbReference type="PANTHER" id="PTHR43591">
    <property type="entry name" value="METHYLTRANSFERASE"/>
    <property type="match status" value="1"/>
</dbReference>
<name>A0AAN8JXH8_PATCE</name>
<reference evidence="1 2" key="1">
    <citation type="submission" date="2024-01" db="EMBL/GenBank/DDBJ databases">
        <title>The genome of the rayed Mediterranean limpet Patella caerulea (Linnaeus, 1758).</title>
        <authorList>
            <person name="Anh-Thu Weber A."/>
            <person name="Halstead-Nussloch G."/>
        </authorList>
    </citation>
    <scope>NUCLEOTIDE SEQUENCE [LARGE SCALE GENOMIC DNA]</scope>
    <source>
        <strain evidence="1">AATW-2023a</strain>
        <tissue evidence="1">Whole specimen</tissue>
    </source>
</reference>
<dbReference type="AlphaFoldDB" id="A0AAN8JXH8"/>
<proteinExistence type="predicted"/>
<dbReference type="EMBL" id="JAZGQO010000006">
    <property type="protein sequence ID" value="KAK6184855.1"/>
    <property type="molecule type" value="Genomic_DNA"/>
</dbReference>
<gene>
    <name evidence="1" type="ORF">SNE40_007222</name>
</gene>
<evidence type="ECO:0008006" key="3">
    <source>
        <dbReference type="Google" id="ProtNLM"/>
    </source>
</evidence>
<organism evidence="1 2">
    <name type="scientific">Patella caerulea</name>
    <name type="common">Rayed Mediterranean limpet</name>
    <dbReference type="NCBI Taxonomy" id="87958"/>
    <lineage>
        <taxon>Eukaryota</taxon>
        <taxon>Metazoa</taxon>
        <taxon>Spiralia</taxon>
        <taxon>Lophotrochozoa</taxon>
        <taxon>Mollusca</taxon>
        <taxon>Gastropoda</taxon>
        <taxon>Patellogastropoda</taxon>
        <taxon>Patelloidea</taxon>
        <taxon>Patellidae</taxon>
        <taxon>Patella</taxon>
    </lineage>
</organism>
<accession>A0AAN8JXH8</accession>
<dbReference type="PANTHER" id="PTHR43591:SF101">
    <property type="entry name" value="METHYLTRANSFERASE-LIKE PROTEIN 27"/>
    <property type="match status" value="1"/>
</dbReference>
<dbReference type="Proteomes" id="UP001347796">
    <property type="component" value="Unassembled WGS sequence"/>
</dbReference>
<keyword evidence="2" id="KW-1185">Reference proteome</keyword>
<comment type="caution">
    <text evidence="1">The sequence shown here is derived from an EMBL/GenBank/DDBJ whole genome shotgun (WGS) entry which is preliminary data.</text>
</comment>
<sequence>MAEQNTMPHLNNQSRLLTDKNTEYEIMFKREGGATNLDSIKSRESRTPEQNAKTYDEWVIKGTYEQDTANLGYSGPQITADTVAMVFPKNKEKIRILDMAAGTGLVAIRLRKHGFKRIDAVDPSPASKKVAMEKNVYGRYLVDFVDERRLDIETDEYDCVVSAGGFGPGLMPSIALKEFVRVVKPGGYACFSCTEYILSLSKDHKEKFEALIEEYIRQGVWEKVSRSVVQGYFDFKPGVVYVFRVLKSEVQP</sequence>
<protein>
    <recommendedName>
        <fullName evidence="3">Methyltransferase domain-containing protein</fullName>
    </recommendedName>
</protein>
<evidence type="ECO:0000313" key="1">
    <source>
        <dbReference type="EMBL" id="KAK6184855.1"/>
    </source>
</evidence>
<dbReference type="CDD" id="cd02440">
    <property type="entry name" value="AdoMet_MTases"/>
    <property type="match status" value="1"/>
</dbReference>